<dbReference type="PANTHER" id="PTHR43099:SF6">
    <property type="entry name" value="UPF0053 PROTEIN RV1842C"/>
    <property type="match status" value="1"/>
</dbReference>
<dbReference type="PANTHER" id="PTHR43099">
    <property type="entry name" value="UPF0053 PROTEIN YRKA"/>
    <property type="match status" value="1"/>
</dbReference>
<dbReference type="HOGENOM" id="CLU_015237_4_0_11"/>
<dbReference type="InterPro" id="IPR002550">
    <property type="entry name" value="CNNM"/>
</dbReference>
<dbReference type="Pfam" id="PF01595">
    <property type="entry name" value="CNNM"/>
    <property type="match status" value="1"/>
</dbReference>
<feature type="domain" description="CBS" evidence="12">
    <location>
        <begin position="285"/>
        <end position="346"/>
    </location>
</feature>
<comment type="similarity">
    <text evidence="2">Belongs to the UPF0053 family.</text>
</comment>
<evidence type="ECO:0000256" key="9">
    <source>
        <dbReference type="PROSITE-ProRule" id="PRU00703"/>
    </source>
</evidence>
<dbReference type="AlphaFoldDB" id="K7RK52"/>
<dbReference type="eggNOG" id="COG1253">
    <property type="taxonomic scope" value="Bacteria"/>
</dbReference>
<dbReference type="SMART" id="SM01091">
    <property type="entry name" value="CorC_HlyC"/>
    <property type="match status" value="1"/>
</dbReference>
<evidence type="ECO:0000256" key="8">
    <source>
        <dbReference type="ARBA" id="ARBA00023136"/>
    </source>
</evidence>
<evidence type="ECO:0000256" key="7">
    <source>
        <dbReference type="ARBA" id="ARBA00023122"/>
    </source>
</evidence>
<evidence type="ECO:0000313" key="15">
    <source>
        <dbReference type="Proteomes" id="UP000000214"/>
    </source>
</evidence>
<protein>
    <submittedName>
        <fullName evidence="14">Membrane transporter with CBS domains</fullName>
    </submittedName>
</protein>
<evidence type="ECO:0000256" key="6">
    <source>
        <dbReference type="ARBA" id="ARBA00022989"/>
    </source>
</evidence>
<sequence length="444" mass="47355">MWFDVLMLVLGVVLTAGTAIFVSAEFALVALDQASVERRAAAGESGAATVLKATKSLSTQLSGTQVGITLTTILLGYTTQTSIADLLTSAMGHAGLAQALAAAIAAVVAAVFINMFSMLFGELVPKNMAMAHPMWTAGKVAPVQMFFTTLFRPLIVVLNGSANWLLHRMGIEPREEISSARSATELAALVRHSAEEGTLDISTASLLTKSIHIKDLTAVDVMTDRGLVTTLPESATAADVVAQAEETGHSRFPVIGDSFDDVLGLVSLRRAVGVPFERRGQVPVMSSSLIAEAPRVPETANLQTLLVQLRDEGLQMAVVVDEYGGVSGVVTLEDAVEEIVGEVADEHDKRRLGIRPLPDGSYMVPGRLRPDELRERTGIALPEDPLYETLGGLVMARLERIPEVGDSVEVDGVGLTVARMRGRRVLALTVTPPPEEDESEEEDR</sequence>
<dbReference type="GO" id="GO:0050660">
    <property type="term" value="F:flavin adenine dinucleotide binding"/>
    <property type="evidence" value="ECO:0007669"/>
    <property type="project" value="InterPro"/>
</dbReference>
<name>K7RK52_ACIA4</name>
<dbReference type="InterPro" id="IPR036318">
    <property type="entry name" value="FAD-bd_PCMH-like_sf"/>
</dbReference>
<dbReference type="PROSITE" id="PS51371">
    <property type="entry name" value="CBS"/>
    <property type="match status" value="2"/>
</dbReference>
<keyword evidence="7 9" id="KW-0129">CBS domain</keyword>
<comment type="subcellular location">
    <subcellularLocation>
        <location evidence="1">Cell membrane</location>
        <topology evidence="1">Multi-pass membrane protein</topology>
    </subcellularLocation>
</comment>
<keyword evidence="5" id="KW-0677">Repeat</keyword>
<dbReference type="InterPro" id="IPR044751">
    <property type="entry name" value="Ion_transp-like_CBS"/>
</dbReference>
<organism evidence="14 15">
    <name type="scientific">Acidipropionibacterium acidipropionici (strain ATCC 4875 / DSM 20272 / JCM 6432 / NBRC 12425 / NCIMB 8070 / 4)</name>
    <name type="common">Propionibacterium acidipropionici</name>
    <dbReference type="NCBI Taxonomy" id="1171373"/>
    <lineage>
        <taxon>Bacteria</taxon>
        <taxon>Bacillati</taxon>
        <taxon>Actinomycetota</taxon>
        <taxon>Actinomycetes</taxon>
        <taxon>Propionibacteriales</taxon>
        <taxon>Propionibacteriaceae</taxon>
        <taxon>Acidipropionibacterium</taxon>
    </lineage>
</organism>
<dbReference type="Gene3D" id="3.10.580.10">
    <property type="entry name" value="CBS-domain"/>
    <property type="match status" value="1"/>
</dbReference>
<gene>
    <name evidence="14" type="ordered locus">PACID_04370</name>
</gene>
<dbReference type="PROSITE" id="PS51846">
    <property type="entry name" value="CNNM"/>
    <property type="match status" value="1"/>
</dbReference>
<evidence type="ECO:0000256" key="3">
    <source>
        <dbReference type="ARBA" id="ARBA00022475"/>
    </source>
</evidence>
<keyword evidence="4 10" id="KW-0812">Transmembrane</keyword>
<dbReference type="SMART" id="SM00116">
    <property type="entry name" value="CBS"/>
    <property type="match status" value="2"/>
</dbReference>
<evidence type="ECO:0000259" key="13">
    <source>
        <dbReference type="PROSITE" id="PS51846"/>
    </source>
</evidence>
<evidence type="ECO:0000256" key="2">
    <source>
        <dbReference type="ARBA" id="ARBA00006337"/>
    </source>
</evidence>
<dbReference type="InterPro" id="IPR051676">
    <property type="entry name" value="UPF0053_domain"/>
</dbReference>
<feature type="transmembrane region" description="Helical" evidence="11">
    <location>
        <begin position="99"/>
        <end position="121"/>
    </location>
</feature>
<dbReference type="InterPro" id="IPR046342">
    <property type="entry name" value="CBS_dom_sf"/>
</dbReference>
<dbReference type="SUPFAM" id="SSF54631">
    <property type="entry name" value="CBS-domain pair"/>
    <property type="match status" value="1"/>
</dbReference>
<reference evidence="14 15" key="1">
    <citation type="journal article" date="2012" name="BMC Genomics">
        <title>The genome sequence of Propionibacterium acidipropionici provides insights into its biotechnological and industrial potential.</title>
        <authorList>
            <person name="Parizzi L.P."/>
            <person name="Grassi M.C."/>
            <person name="Llerena L.A."/>
            <person name="Carazzolle M.F."/>
            <person name="Queiroz V.L."/>
            <person name="Lunardi I."/>
            <person name="Zeidler A.F."/>
            <person name="Teixeira P.J."/>
            <person name="Mieczkowski P."/>
            <person name="Rincones J."/>
            <person name="Pereira G.A."/>
        </authorList>
    </citation>
    <scope>NUCLEOTIDE SEQUENCE [LARGE SCALE GENOMIC DNA]</scope>
    <source>
        <strain evidence="15">ATCC 4875 / DSM 20272 / JCM 6432 / NBRC 12425 / NCIMB 8070</strain>
    </source>
</reference>
<dbReference type="Gene3D" id="3.30.465.10">
    <property type="match status" value="1"/>
</dbReference>
<dbReference type="InterPro" id="IPR005170">
    <property type="entry name" value="Transptr-assoc_dom"/>
</dbReference>
<evidence type="ECO:0000256" key="11">
    <source>
        <dbReference type="SAM" id="Phobius"/>
    </source>
</evidence>
<feature type="domain" description="CNNM transmembrane" evidence="13">
    <location>
        <begin position="1"/>
        <end position="203"/>
    </location>
</feature>
<keyword evidence="6 10" id="KW-1133">Transmembrane helix</keyword>
<accession>K7RK52</accession>
<dbReference type="Pfam" id="PF00571">
    <property type="entry name" value="CBS"/>
    <property type="match status" value="2"/>
</dbReference>
<dbReference type="Proteomes" id="UP000000214">
    <property type="component" value="Chromosome"/>
</dbReference>
<evidence type="ECO:0000259" key="12">
    <source>
        <dbReference type="PROSITE" id="PS51371"/>
    </source>
</evidence>
<dbReference type="GO" id="GO:0005886">
    <property type="term" value="C:plasma membrane"/>
    <property type="evidence" value="ECO:0007669"/>
    <property type="project" value="UniProtKB-SubCell"/>
</dbReference>
<evidence type="ECO:0000256" key="10">
    <source>
        <dbReference type="PROSITE-ProRule" id="PRU01193"/>
    </source>
</evidence>
<keyword evidence="8 10" id="KW-0472">Membrane</keyword>
<evidence type="ECO:0000256" key="4">
    <source>
        <dbReference type="ARBA" id="ARBA00022692"/>
    </source>
</evidence>
<dbReference type="CDD" id="cd04590">
    <property type="entry name" value="CBS_pair_CorC_HlyC_assoc"/>
    <property type="match status" value="1"/>
</dbReference>
<dbReference type="InterPro" id="IPR000644">
    <property type="entry name" value="CBS_dom"/>
</dbReference>
<keyword evidence="3" id="KW-1003">Cell membrane</keyword>
<evidence type="ECO:0000313" key="14">
    <source>
        <dbReference type="EMBL" id="AFV88279.1"/>
    </source>
</evidence>
<dbReference type="PATRIC" id="fig|1171373.8.peg.442"/>
<dbReference type="InterPro" id="IPR016169">
    <property type="entry name" value="FAD-bd_PCMH_sub2"/>
</dbReference>
<dbReference type="EMBL" id="CP003493">
    <property type="protein sequence ID" value="AFV88279.1"/>
    <property type="molecule type" value="Genomic_DNA"/>
</dbReference>
<feature type="domain" description="CBS" evidence="12">
    <location>
        <begin position="222"/>
        <end position="284"/>
    </location>
</feature>
<evidence type="ECO:0000256" key="5">
    <source>
        <dbReference type="ARBA" id="ARBA00022737"/>
    </source>
</evidence>
<dbReference type="STRING" id="1171373.PACID_04370"/>
<dbReference type="KEGG" id="pbo:PACID_04370"/>
<evidence type="ECO:0000256" key="1">
    <source>
        <dbReference type="ARBA" id="ARBA00004651"/>
    </source>
</evidence>
<dbReference type="RefSeq" id="WP_015069194.1">
    <property type="nucleotide sequence ID" value="NC_019395.1"/>
</dbReference>
<dbReference type="SUPFAM" id="SSF56176">
    <property type="entry name" value="FAD-binding/transporter-associated domain-like"/>
    <property type="match status" value="1"/>
</dbReference>
<proteinExistence type="inferred from homology"/>
<dbReference type="Pfam" id="PF03471">
    <property type="entry name" value="CorC_HlyC"/>
    <property type="match status" value="1"/>
</dbReference>
<feature type="transmembrane region" description="Helical" evidence="11">
    <location>
        <begin position="6"/>
        <end position="31"/>
    </location>
</feature>